<dbReference type="AlphaFoldDB" id="K9VDY1"/>
<dbReference type="Proteomes" id="UP000010478">
    <property type="component" value="Chromosome"/>
</dbReference>
<keyword evidence="4" id="KW-0677">Repeat</keyword>
<dbReference type="PANTHER" id="PTHR44835:SF1">
    <property type="entry name" value="PROTEIN O-GLCNAC TRANSFERASE"/>
    <property type="match status" value="1"/>
</dbReference>
<dbReference type="eggNOG" id="COG3551">
    <property type="taxonomic scope" value="Bacteria"/>
</dbReference>
<dbReference type="SUPFAM" id="SSF52540">
    <property type="entry name" value="P-loop containing nucleoside triphosphate hydrolases"/>
    <property type="match status" value="1"/>
</dbReference>
<keyword evidence="8" id="KW-1185">Reference proteome</keyword>
<organism evidence="7 8">
    <name type="scientific">Phormidium nigroviride PCC 7112</name>
    <dbReference type="NCBI Taxonomy" id="179408"/>
    <lineage>
        <taxon>Bacteria</taxon>
        <taxon>Bacillati</taxon>
        <taxon>Cyanobacteriota</taxon>
        <taxon>Cyanophyceae</taxon>
        <taxon>Oscillatoriophycideae</taxon>
        <taxon>Oscillatoriales</taxon>
        <taxon>Oscillatoriaceae</taxon>
        <taxon>Phormidium</taxon>
    </lineage>
</organism>
<dbReference type="InterPro" id="IPR027417">
    <property type="entry name" value="P-loop_NTPase"/>
</dbReference>
<keyword evidence="2" id="KW-0328">Glycosyltransferase</keyword>
<evidence type="ECO:0000313" key="7">
    <source>
        <dbReference type="EMBL" id="AFZ05699.1"/>
    </source>
</evidence>
<dbReference type="InterPro" id="IPR051939">
    <property type="entry name" value="Glycosyltr_41/O-GlcNAc_trsf"/>
</dbReference>
<reference evidence="7 8" key="1">
    <citation type="submission" date="2012-05" db="EMBL/GenBank/DDBJ databases">
        <title>Finished chromosome of genome of Oscillatoria sp. PCC 7112.</title>
        <authorList>
            <consortium name="US DOE Joint Genome Institute"/>
            <person name="Gugger M."/>
            <person name="Coursin T."/>
            <person name="Rippka R."/>
            <person name="Tandeau De Marsac N."/>
            <person name="Huntemann M."/>
            <person name="Wei C.-L."/>
            <person name="Han J."/>
            <person name="Detter J.C."/>
            <person name="Han C."/>
            <person name="Tapia R."/>
            <person name="Davenport K."/>
            <person name="Daligault H."/>
            <person name="Erkkila T."/>
            <person name="Gu W."/>
            <person name="Munk A.C.C."/>
            <person name="Teshima H."/>
            <person name="Xu Y."/>
            <person name="Chain P."/>
            <person name="Chen A."/>
            <person name="Krypides N."/>
            <person name="Mavromatis K."/>
            <person name="Markowitz V."/>
            <person name="Szeto E."/>
            <person name="Ivanova N."/>
            <person name="Mikhailova N."/>
            <person name="Ovchinnikova G."/>
            <person name="Pagani I."/>
            <person name="Pati A."/>
            <person name="Goodwin L."/>
            <person name="Peters L."/>
            <person name="Pitluck S."/>
            <person name="Woyke T."/>
            <person name="Kerfeld C."/>
        </authorList>
    </citation>
    <scope>NUCLEOTIDE SEQUENCE [LARGE SCALE GENOMIC DNA]</scope>
    <source>
        <strain evidence="7 8">PCC 7112</strain>
    </source>
</reference>
<dbReference type="Gene3D" id="3.40.50.300">
    <property type="entry name" value="P-loop containing nucleotide triphosphate hydrolases"/>
    <property type="match status" value="1"/>
</dbReference>
<dbReference type="PATRIC" id="fig|179408.3.peg.1402"/>
<evidence type="ECO:0000256" key="4">
    <source>
        <dbReference type="ARBA" id="ARBA00022737"/>
    </source>
</evidence>
<dbReference type="Pfam" id="PF13844">
    <property type="entry name" value="Glyco_transf_41"/>
    <property type="match status" value="2"/>
</dbReference>
<dbReference type="eggNOG" id="COG3914">
    <property type="taxonomic scope" value="Bacteria"/>
</dbReference>
<feature type="domain" description="O-GlcNAc transferase C-terminal" evidence="6">
    <location>
        <begin position="689"/>
        <end position="885"/>
    </location>
</feature>
<sequence>MLIITGMHRSGTSLTAAFLQKIGLDLGNNLLKGNYWNPQGYFEDSDFVEFQRTILQTCSRCDETGFPDWGWTESEQLDAQKLNINIEPAKQLVKSRSNHSELWGWKDPRTSLMLDFWNQIIPNARYLFVYRYPWDVTDSILRLNIPFFSQNPEYCLKIWRFYNRHILEFYKRHDNQCLLVNLNTLLTSPGKVLELLKFKLNLPLQSPYNQEPDIKNTLMSVYNPQLLSSLHLNHPLIQVLNLTSGGCFEILNQLDLVADLPSPFSSLSLPRNRGTLERLSLRLHQETIKVQLNPESPQFLSWLSGCIDRYHSTSHESALTDLRQARHKLAAFWLSALPDKLQSSYSGYAGKAQKMLLASGMRDEPLTDVEQREVEELSQYVAKGFEAPEAIQYLLAAMLYRRADRLPLHYGRTAVPQWFFNDLLEFMLYFPSYFQEVGDVENYCSYMQQLVDLVHSRVFSNPDSEIWQNVALIFADTVNFVPLYFSTNNLKNVYTKRSDILEFILKARGHQIDFSFDKRPANRGKIRLGILKASFAPISETFTTIPAFEHLDREKFEIILYVLNASDRPLDVYCQSRADKLVKLPQELHSQVEIIRADDLDILFVGSIVTNAAQNIILLALHRLARLQTTYFASPVTTGIRNMDYYISGTLTEPLQEAQAQYRERLVMLDGTGFCFNYSIQKAEASIKIERKSLGISDTAVVFISGANTFKIIPELRETWAKIIAAVPNSVLVLYPFGNTWSGDYVKQPFINKMSAIFDKYSIDRTRLILLNTLANREDVKALLQLADVYLDSYPYAGANSTVDPLEVGLPTVVREGNNLRSRQGAAILRDIQLFDLIADSEESYINLSVALGINAQLRKQKRDEIQYKMQQQPRFLDSRAYAAALGSVFEKMLIVNRL</sequence>
<dbReference type="Gene3D" id="3.40.50.2000">
    <property type="entry name" value="Glycogen Phosphorylase B"/>
    <property type="match status" value="1"/>
</dbReference>
<proteinExistence type="predicted"/>
<dbReference type="KEGG" id="oni:Osc7112_1150"/>
<evidence type="ECO:0000256" key="1">
    <source>
        <dbReference type="ARBA" id="ARBA00004922"/>
    </source>
</evidence>
<name>K9VDY1_9CYAN</name>
<evidence type="ECO:0000313" key="8">
    <source>
        <dbReference type="Proteomes" id="UP000010478"/>
    </source>
</evidence>
<gene>
    <name evidence="7" type="ORF">Osc7112_1150</name>
</gene>
<dbReference type="PANTHER" id="PTHR44835">
    <property type="entry name" value="UDP-N-ACETYLGLUCOSAMINE--PEPTIDE N-ACETYLGLUCOSAMINYLTRANSFERASE SPINDLY-RELATED"/>
    <property type="match status" value="1"/>
</dbReference>
<keyword evidence="3" id="KW-0808">Transferase</keyword>
<evidence type="ECO:0000259" key="6">
    <source>
        <dbReference type="Pfam" id="PF13844"/>
    </source>
</evidence>
<dbReference type="Gene3D" id="3.40.50.11380">
    <property type="match status" value="1"/>
</dbReference>
<dbReference type="GO" id="GO:0016757">
    <property type="term" value="F:glycosyltransferase activity"/>
    <property type="evidence" value="ECO:0007669"/>
    <property type="project" value="UniProtKB-KW"/>
</dbReference>
<protein>
    <recommendedName>
        <fullName evidence="6">O-GlcNAc transferase C-terminal domain-containing protein</fullName>
    </recommendedName>
</protein>
<dbReference type="Pfam" id="PF13469">
    <property type="entry name" value="Sulfotransfer_3"/>
    <property type="match status" value="1"/>
</dbReference>
<dbReference type="EMBL" id="CP003614">
    <property type="protein sequence ID" value="AFZ05699.1"/>
    <property type="molecule type" value="Genomic_DNA"/>
</dbReference>
<accession>K9VDY1</accession>
<feature type="domain" description="O-GlcNAc transferase C-terminal" evidence="6">
    <location>
        <begin position="510"/>
        <end position="674"/>
    </location>
</feature>
<evidence type="ECO:0000256" key="2">
    <source>
        <dbReference type="ARBA" id="ARBA00022676"/>
    </source>
</evidence>
<dbReference type="RefSeq" id="WP_015175025.1">
    <property type="nucleotide sequence ID" value="NC_019729.1"/>
</dbReference>
<dbReference type="InterPro" id="IPR029489">
    <property type="entry name" value="OGT/SEC/SPY_C"/>
</dbReference>
<dbReference type="HOGENOM" id="CLU_324569_0_0_3"/>
<keyword evidence="5" id="KW-0802">TPR repeat</keyword>
<dbReference type="STRING" id="179408.Osc7112_1150"/>
<evidence type="ECO:0000256" key="3">
    <source>
        <dbReference type="ARBA" id="ARBA00022679"/>
    </source>
</evidence>
<comment type="pathway">
    <text evidence="1">Protein modification; protein glycosylation.</text>
</comment>
<evidence type="ECO:0000256" key="5">
    <source>
        <dbReference type="ARBA" id="ARBA00022803"/>
    </source>
</evidence>